<evidence type="ECO:0000259" key="2">
    <source>
        <dbReference type="Pfam" id="PF11760"/>
    </source>
</evidence>
<evidence type="ECO:0000259" key="1">
    <source>
        <dbReference type="Pfam" id="PF01890"/>
    </source>
</evidence>
<dbReference type="Gene3D" id="3.40.50.11220">
    <property type="match status" value="1"/>
</dbReference>
<evidence type="ECO:0000259" key="3">
    <source>
        <dbReference type="Pfam" id="PF11761"/>
    </source>
</evidence>
<dbReference type="PANTHER" id="PTHR37477:SF1">
    <property type="entry name" value="COBALT-PRECORRIN-5A HYDROLASE"/>
    <property type="match status" value="1"/>
</dbReference>
<dbReference type="InterPro" id="IPR002750">
    <property type="entry name" value="CobE/GbiG_C"/>
</dbReference>
<dbReference type="PANTHER" id="PTHR37477">
    <property type="entry name" value="COBALT-PRECORRIN-5A HYDROLASE"/>
    <property type="match status" value="1"/>
</dbReference>
<accession>Q3ZL76</accession>
<dbReference type="InterPro" id="IPR038029">
    <property type="entry name" value="GbiG_N_sf"/>
</dbReference>
<gene>
    <name evidence="4" type="primary">cbiG</name>
    <name evidence="4" type="ORF">REB001117</name>
</gene>
<dbReference type="InterPro" id="IPR036518">
    <property type="entry name" value="CobE/GbiG_C_sf"/>
</dbReference>
<dbReference type="InterPro" id="IPR021745">
    <property type="entry name" value="CbiG_mid"/>
</dbReference>
<feature type="domain" description="CobE/GbiG C-terminal" evidence="1">
    <location>
        <begin position="245"/>
        <end position="361"/>
    </location>
</feature>
<dbReference type="EMBL" id="AY737716">
    <property type="protein sequence ID" value="AAW83013.1"/>
    <property type="molecule type" value="Genomic_DNA"/>
</dbReference>
<dbReference type="GO" id="GO:0009236">
    <property type="term" value="P:cobalamin biosynthetic process"/>
    <property type="evidence" value="ECO:0007669"/>
    <property type="project" value="InterPro"/>
</dbReference>
<dbReference type="Pfam" id="PF01890">
    <property type="entry name" value="CbiG_C"/>
    <property type="match status" value="1"/>
</dbReference>
<feature type="domain" description="Cobalamin biosynthesis central region" evidence="3">
    <location>
        <begin position="154"/>
        <end position="229"/>
    </location>
</feature>
<dbReference type="Pfam" id="PF11760">
    <property type="entry name" value="CbiG_N"/>
    <property type="match status" value="1"/>
</dbReference>
<dbReference type="InterPro" id="IPR021744">
    <property type="entry name" value="CbiG_N"/>
</dbReference>
<dbReference type="Gene3D" id="3.30.420.180">
    <property type="entry name" value="CobE/GbiG C-terminal domain"/>
    <property type="match status" value="1"/>
</dbReference>
<reference evidence="4" key="1">
    <citation type="journal article" date="2004" name="J. Mol. Microbiol. Biotechnol.">
        <title>Insights into the genome of the enteric bacterium Escherichia blattae: cobalamin (B12) biosynthesis, B12-dependent reactions, and inactivation of the gene region encoding B12-dependent glycerol dehydratase by a new mu-like prophage.</title>
        <authorList>
            <person name="Andres S."/>
            <person name="Wiezer A."/>
            <person name="Bendfeldt H."/>
            <person name="Waschkowitz T."/>
            <person name="Toeche-Mittler C."/>
            <person name="Daniel R."/>
        </authorList>
    </citation>
    <scope>NUCLEOTIDE SEQUENCE</scope>
</reference>
<sequence>MNTTTQNCTTPHSAMNTAKPEPLALFCLTPGGVALARRLQPHLALACFTSPALVAPGFHPFEGGLMAHVRRAFTQYPALIIIGATGVAVRAIAPVVQDKFRDPAVVVIDEQGQHVISLLSGHMGGANALTRQLAGLLGADPVITTATDVNQLAALDLLARQLNARSDHFRHHVKTINQGLVSGQRIGLWWDNATLGQPPELDLRGFIPVADIRNPGALDNLVCITLADTLPACGIPLVKLVPRRVVAGMGCRRHSDPGTVERLLRQQLAANHLDPLALGAISSIDLKRDEPALMALAQQFDVPFHTFSAETLRRYEHQVPGSAFVRQITGVGNVSQTAAWHLCQGDFIGEPLREQGVTIALGRLPGVENKC</sequence>
<dbReference type="SUPFAM" id="SSF159672">
    <property type="entry name" value="CbiG N-terminal domain-like"/>
    <property type="match status" value="1"/>
</dbReference>
<name>Q3ZL76_SHIBL</name>
<organism evidence="4">
    <name type="scientific">Shimwellia blattae</name>
    <name type="common">Escherichia blattae</name>
    <dbReference type="NCBI Taxonomy" id="563"/>
    <lineage>
        <taxon>Bacteria</taxon>
        <taxon>Pseudomonadati</taxon>
        <taxon>Pseudomonadota</taxon>
        <taxon>Gammaproteobacteria</taxon>
        <taxon>Enterobacterales</taxon>
        <taxon>Enterobacteriaceae</taxon>
        <taxon>Shimwellia</taxon>
    </lineage>
</organism>
<feature type="domain" description="Cobalamin synthesis G N-terminal" evidence="2">
    <location>
        <begin position="68"/>
        <end position="148"/>
    </location>
</feature>
<dbReference type="InterPro" id="IPR052553">
    <property type="entry name" value="CbiG_hydrolase"/>
</dbReference>
<proteinExistence type="predicted"/>
<dbReference type="SUPFAM" id="SSF159664">
    <property type="entry name" value="CobE/GbiG C-terminal domain-like"/>
    <property type="match status" value="1"/>
</dbReference>
<evidence type="ECO:0000313" key="4">
    <source>
        <dbReference type="EMBL" id="AAW83013.1"/>
    </source>
</evidence>
<dbReference type="Pfam" id="PF11761">
    <property type="entry name" value="CbiG_mid"/>
    <property type="match status" value="1"/>
</dbReference>
<protein>
    <submittedName>
        <fullName evidence="4">Cobalamin biosynthesis protein g</fullName>
    </submittedName>
</protein>
<dbReference type="AlphaFoldDB" id="Q3ZL76"/>